<dbReference type="Proteomes" id="UP001597079">
    <property type="component" value="Unassembled WGS sequence"/>
</dbReference>
<organism evidence="4 5">
    <name type="scientific">Alicyclobacillus fodiniaquatilis</name>
    <dbReference type="NCBI Taxonomy" id="1661150"/>
    <lineage>
        <taxon>Bacteria</taxon>
        <taxon>Bacillati</taxon>
        <taxon>Bacillota</taxon>
        <taxon>Bacilli</taxon>
        <taxon>Bacillales</taxon>
        <taxon>Alicyclobacillaceae</taxon>
        <taxon>Alicyclobacillus</taxon>
    </lineage>
</organism>
<comment type="caution">
    <text evidence="4">The sequence shown here is derived from an EMBL/GenBank/DDBJ whole genome shotgun (WGS) entry which is preliminary data.</text>
</comment>
<protein>
    <submittedName>
        <fullName evidence="4">AMP-dependent synthetase/ligase</fullName>
    </submittedName>
</protein>
<evidence type="ECO:0000313" key="4">
    <source>
        <dbReference type="EMBL" id="MFD1673374.1"/>
    </source>
</evidence>
<dbReference type="SUPFAM" id="SSF56801">
    <property type="entry name" value="Acetyl-CoA synthetase-like"/>
    <property type="match status" value="1"/>
</dbReference>
<evidence type="ECO:0000256" key="1">
    <source>
        <dbReference type="ARBA" id="ARBA00022741"/>
    </source>
</evidence>
<dbReference type="RefSeq" id="WP_377940755.1">
    <property type="nucleotide sequence ID" value="NZ_JBHUCX010000004.1"/>
</dbReference>
<dbReference type="Pfam" id="PF23562">
    <property type="entry name" value="AMP-binding_C_3"/>
    <property type="match status" value="1"/>
</dbReference>
<dbReference type="Pfam" id="PF00501">
    <property type="entry name" value="AMP-binding"/>
    <property type="match status" value="1"/>
</dbReference>
<gene>
    <name evidence="4" type="ORF">ACFSB2_01375</name>
</gene>
<dbReference type="PANTHER" id="PTHR43272">
    <property type="entry name" value="LONG-CHAIN-FATTY-ACID--COA LIGASE"/>
    <property type="match status" value="1"/>
</dbReference>
<proteinExistence type="predicted"/>
<keyword evidence="2" id="KW-0067">ATP-binding</keyword>
<keyword evidence="5" id="KW-1185">Reference proteome</keyword>
<feature type="domain" description="AMP-dependent synthetase/ligase" evidence="3">
    <location>
        <begin position="16"/>
        <end position="423"/>
    </location>
</feature>
<dbReference type="PROSITE" id="PS00455">
    <property type="entry name" value="AMP_BINDING"/>
    <property type="match status" value="1"/>
</dbReference>
<dbReference type="InterPro" id="IPR020845">
    <property type="entry name" value="AMP-binding_CS"/>
</dbReference>
<evidence type="ECO:0000256" key="2">
    <source>
        <dbReference type="ARBA" id="ARBA00022840"/>
    </source>
</evidence>
<evidence type="ECO:0000313" key="5">
    <source>
        <dbReference type="Proteomes" id="UP001597079"/>
    </source>
</evidence>
<name>A0ABW4JCC9_9BACL</name>
<keyword evidence="1" id="KW-0547">Nucleotide-binding</keyword>
<dbReference type="InterPro" id="IPR042099">
    <property type="entry name" value="ANL_N_sf"/>
</dbReference>
<evidence type="ECO:0000259" key="3">
    <source>
        <dbReference type="Pfam" id="PF00501"/>
    </source>
</evidence>
<dbReference type="EMBL" id="JBHUCX010000004">
    <property type="protein sequence ID" value="MFD1673374.1"/>
    <property type="molecule type" value="Genomic_DNA"/>
</dbReference>
<dbReference type="Gene3D" id="3.40.50.12780">
    <property type="entry name" value="N-terminal domain of ligase-like"/>
    <property type="match status" value="1"/>
</dbReference>
<dbReference type="InterPro" id="IPR000873">
    <property type="entry name" value="AMP-dep_synth/lig_dom"/>
</dbReference>
<reference evidence="5" key="1">
    <citation type="journal article" date="2019" name="Int. J. Syst. Evol. Microbiol.">
        <title>The Global Catalogue of Microorganisms (GCM) 10K type strain sequencing project: providing services to taxonomists for standard genome sequencing and annotation.</title>
        <authorList>
            <consortium name="The Broad Institute Genomics Platform"/>
            <consortium name="The Broad Institute Genome Sequencing Center for Infectious Disease"/>
            <person name="Wu L."/>
            <person name="Ma J."/>
        </authorList>
    </citation>
    <scope>NUCLEOTIDE SEQUENCE [LARGE SCALE GENOMIC DNA]</scope>
    <source>
        <strain evidence="5">CGMCC 1.12286</strain>
    </source>
</reference>
<accession>A0ABW4JCC9</accession>
<sequence length="612" mass="67340">MSASTVFSSLPEALYATVAKYPNHLALSDPPSLSKSTYTYTQMRQTIESIAQMLLELDVQKGDRVGLISAGRSWWPICDFAIMATGAVTVPVYPNVPASQIGFIVRHAGMAGVFVENKALYETLLKTHFDEPLALSFVVILQETDLADIKQRAPWPTFNYAAWCQAQVREEVGRLPVEIRADDMATIVYTSGTTGTPKGVILTHGNILANFSGIRQRLVLEPTDVHLSYLPLCHIFERTCGQYVPLLSGASICYAECVDTIVQDFARVRPTVFTTVPRLLEKMQERVEAQMAAKGGIQLWVFRRALAAGTRARIDKEAVSPIALQVYEQLVYKKIRQVLGGRLRICFSGGAPLAKHVGQFFLALGLSICEGYGMTETSPVIAFNIPGQPRLGTVGQRLRNVEVRLAEDDELLVRGASVTPGYYRNPEANEEAFTEDGWFKTGDIATLSADGYIAITDRKKHLLVLSTGKKVTPAPIESDILQSAWIEQACLVGQGRKFVAVIVVPSDQLFTDLAKTLPADKAQIAAFLQDEVARCTAHYAQFEQPKRVIVANEPFTVENGLLTPTLKVKNTAVYAAYQNEINHIYDHAVDPAEKAHPLSHINRTMDSSPPGF</sequence>
<dbReference type="CDD" id="cd05907">
    <property type="entry name" value="VL_LC_FACS_like"/>
    <property type="match status" value="1"/>
</dbReference>
<dbReference type="PANTHER" id="PTHR43272:SF33">
    <property type="entry name" value="AMP-BINDING DOMAIN-CONTAINING PROTEIN-RELATED"/>
    <property type="match status" value="1"/>
</dbReference>